<evidence type="ECO:0000259" key="3">
    <source>
        <dbReference type="PROSITE" id="PS51898"/>
    </source>
</evidence>
<dbReference type="AlphaFoldDB" id="A0A1X6XEX8"/>
<dbReference type="Proteomes" id="UP000196581">
    <property type="component" value="Unassembled WGS sequence"/>
</dbReference>
<accession>A0A1X6XEX8</accession>
<dbReference type="InterPro" id="IPR002477">
    <property type="entry name" value="Peptidoglycan-bd-like"/>
</dbReference>
<sequence length="454" mass="50140">MRRPIIEDRKQQNPDIKPTESRWVVRYWTGSGYKRKRFKRRKDAEVFRDEYIREHDGTRTFDPDAGKDVFVSQLFADWIAVIEGGGGLKGEGAEPSTLNSYRTIYRNSIGPRWDRTALANITREGVSEWVTTMTAPDGKPATTDRKRKALGQFKRMLAFAVERGIVRVNPAEGVKAPPAATATPIRPLAPRQLMRLAAHSEEWGDLILFAGITGLRFGELAALRVQDIDTFDGVVVVTRAIGDDNGRRYVKTTKTGEERTVPLAPNAVQIATARARGKNADDLLFPASGGHWLHGSNFTNRVFRPLVADASVAVQRLQEALGVTELRRGRARFGEVTERAVRAYQDDNDLDVTGIADAATRAVLGLSDSEHPLVLRVGDEDFEPIGFHGLRHTAVSLAIQAGANVKAVQRFAGHASASMTLDVYAELFDDDLSTVAERLGTLFRREAPELAALE</sequence>
<keyword evidence="2" id="KW-0233">DNA recombination</keyword>
<dbReference type="PROSITE" id="PS51898">
    <property type="entry name" value="TYR_RECOMBINASE"/>
    <property type="match status" value="1"/>
</dbReference>
<evidence type="ECO:0000313" key="5">
    <source>
        <dbReference type="Proteomes" id="UP000196581"/>
    </source>
</evidence>
<dbReference type="GO" id="GO:0006310">
    <property type="term" value="P:DNA recombination"/>
    <property type="evidence" value="ECO:0007669"/>
    <property type="project" value="UniProtKB-KW"/>
</dbReference>
<dbReference type="Pfam" id="PF01471">
    <property type="entry name" value="PG_binding_1"/>
    <property type="match status" value="1"/>
</dbReference>
<dbReference type="Pfam" id="PF00589">
    <property type="entry name" value="Phage_integrase"/>
    <property type="match status" value="2"/>
</dbReference>
<protein>
    <submittedName>
        <fullName evidence="4">Integrase</fullName>
    </submittedName>
</protein>
<dbReference type="InterPro" id="IPR002104">
    <property type="entry name" value="Integrase_catalytic"/>
</dbReference>
<gene>
    <name evidence="4" type="ORF">FM105_07410</name>
</gene>
<dbReference type="GO" id="GO:0003677">
    <property type="term" value="F:DNA binding"/>
    <property type="evidence" value="ECO:0007669"/>
    <property type="project" value="UniProtKB-KW"/>
</dbReference>
<dbReference type="InterPro" id="IPR050090">
    <property type="entry name" value="Tyrosine_recombinase_XerCD"/>
</dbReference>
<proteinExistence type="predicted"/>
<dbReference type="InterPro" id="IPR013762">
    <property type="entry name" value="Integrase-like_cat_sf"/>
</dbReference>
<dbReference type="InterPro" id="IPR011010">
    <property type="entry name" value="DNA_brk_join_enz"/>
</dbReference>
<dbReference type="InterPro" id="IPR010998">
    <property type="entry name" value="Integrase_recombinase_N"/>
</dbReference>
<dbReference type="RefSeq" id="WP_087006825.1">
    <property type="nucleotide sequence ID" value="NZ_FWFF01000013.1"/>
</dbReference>
<evidence type="ECO:0000256" key="1">
    <source>
        <dbReference type="ARBA" id="ARBA00023125"/>
    </source>
</evidence>
<dbReference type="SUPFAM" id="SSF56349">
    <property type="entry name" value="DNA breaking-rejoining enzymes"/>
    <property type="match status" value="2"/>
</dbReference>
<dbReference type="GO" id="GO:0015074">
    <property type="term" value="P:DNA integration"/>
    <property type="evidence" value="ECO:0007669"/>
    <property type="project" value="InterPro"/>
</dbReference>
<dbReference type="InterPro" id="IPR036365">
    <property type="entry name" value="PGBD-like_sf"/>
</dbReference>
<feature type="domain" description="Tyr recombinase" evidence="3">
    <location>
        <begin position="183"/>
        <end position="437"/>
    </location>
</feature>
<dbReference type="CDD" id="cd01189">
    <property type="entry name" value="INT_ICEBs1_C_like"/>
    <property type="match status" value="1"/>
</dbReference>
<keyword evidence="1" id="KW-0238">DNA-binding</keyword>
<reference evidence="5" key="1">
    <citation type="submission" date="2017-02" db="EMBL/GenBank/DDBJ databases">
        <authorList>
            <person name="Dridi B."/>
        </authorList>
    </citation>
    <scope>NUCLEOTIDE SEQUENCE [LARGE SCALE GENOMIC DNA]</scope>
    <source>
        <strain evidence="5">B Co 03.10</strain>
    </source>
</reference>
<evidence type="ECO:0000313" key="4">
    <source>
        <dbReference type="EMBL" id="SLM97629.1"/>
    </source>
</evidence>
<dbReference type="EMBL" id="FWFF01000013">
    <property type="protein sequence ID" value="SLM97629.1"/>
    <property type="molecule type" value="Genomic_DNA"/>
</dbReference>
<dbReference type="PANTHER" id="PTHR30349">
    <property type="entry name" value="PHAGE INTEGRASE-RELATED"/>
    <property type="match status" value="1"/>
</dbReference>
<keyword evidence="5" id="KW-1185">Reference proteome</keyword>
<organism evidence="4 5">
    <name type="scientific">Brevibacterium yomogidense</name>
    <dbReference type="NCBI Taxonomy" id="946573"/>
    <lineage>
        <taxon>Bacteria</taxon>
        <taxon>Bacillati</taxon>
        <taxon>Actinomycetota</taxon>
        <taxon>Actinomycetes</taxon>
        <taxon>Micrococcales</taxon>
        <taxon>Brevibacteriaceae</taxon>
        <taxon>Brevibacterium</taxon>
    </lineage>
</organism>
<name>A0A1X6XEX8_9MICO</name>
<dbReference type="SUPFAM" id="SSF47090">
    <property type="entry name" value="PGBD-like"/>
    <property type="match status" value="1"/>
</dbReference>
<dbReference type="Gene3D" id="1.10.443.10">
    <property type="entry name" value="Intergrase catalytic core"/>
    <property type="match status" value="1"/>
</dbReference>
<evidence type="ECO:0000256" key="2">
    <source>
        <dbReference type="ARBA" id="ARBA00023172"/>
    </source>
</evidence>
<dbReference type="Gene3D" id="1.10.150.130">
    <property type="match status" value="1"/>
</dbReference>